<feature type="compositionally biased region" description="Low complexity" evidence="1">
    <location>
        <begin position="29"/>
        <end position="40"/>
    </location>
</feature>
<dbReference type="AlphaFoldDB" id="A0A8J5VTK7"/>
<feature type="compositionally biased region" description="Basic and acidic residues" evidence="1">
    <location>
        <begin position="163"/>
        <end position="175"/>
    </location>
</feature>
<feature type="region of interest" description="Disordered" evidence="1">
    <location>
        <begin position="163"/>
        <end position="206"/>
    </location>
</feature>
<protein>
    <recommendedName>
        <fullName evidence="4">DUF4283 domain-containing protein</fullName>
    </recommendedName>
</protein>
<reference evidence="2" key="2">
    <citation type="submission" date="2021-02" db="EMBL/GenBank/DDBJ databases">
        <authorList>
            <person name="Kimball J.A."/>
            <person name="Haas M.W."/>
            <person name="Macchietto M."/>
            <person name="Kono T."/>
            <person name="Duquette J."/>
            <person name="Shao M."/>
        </authorList>
    </citation>
    <scope>NUCLEOTIDE SEQUENCE</scope>
    <source>
        <tissue evidence="2">Fresh leaf tissue</tissue>
    </source>
</reference>
<comment type="caution">
    <text evidence="2">The sequence shown here is derived from an EMBL/GenBank/DDBJ whole genome shotgun (WGS) entry which is preliminary data.</text>
</comment>
<dbReference type="EMBL" id="JAAALK010000288">
    <property type="protein sequence ID" value="KAG8054289.1"/>
    <property type="molecule type" value="Genomic_DNA"/>
</dbReference>
<accession>A0A8J5VTK7</accession>
<feature type="region of interest" description="Disordered" evidence="1">
    <location>
        <begin position="1"/>
        <end position="53"/>
    </location>
</feature>
<proteinExistence type="predicted"/>
<organism evidence="2 3">
    <name type="scientific">Zizania palustris</name>
    <name type="common">Northern wild rice</name>
    <dbReference type="NCBI Taxonomy" id="103762"/>
    <lineage>
        <taxon>Eukaryota</taxon>
        <taxon>Viridiplantae</taxon>
        <taxon>Streptophyta</taxon>
        <taxon>Embryophyta</taxon>
        <taxon>Tracheophyta</taxon>
        <taxon>Spermatophyta</taxon>
        <taxon>Magnoliopsida</taxon>
        <taxon>Liliopsida</taxon>
        <taxon>Poales</taxon>
        <taxon>Poaceae</taxon>
        <taxon>BOP clade</taxon>
        <taxon>Oryzoideae</taxon>
        <taxon>Oryzeae</taxon>
        <taxon>Zizaniinae</taxon>
        <taxon>Zizania</taxon>
    </lineage>
</organism>
<dbReference type="PANTHER" id="PTHR33170:SF2">
    <property type="entry name" value="OS12G0531500 PROTEIN"/>
    <property type="match status" value="1"/>
</dbReference>
<evidence type="ECO:0008006" key="4">
    <source>
        <dbReference type="Google" id="ProtNLM"/>
    </source>
</evidence>
<name>A0A8J5VTK7_ZIZPA</name>
<dbReference type="PANTHER" id="PTHR33170">
    <property type="entry name" value="DUF4283 DOMAIN-CONTAINING PROTEIN-RELATED"/>
    <property type="match status" value="1"/>
</dbReference>
<keyword evidence="3" id="KW-1185">Reference proteome</keyword>
<gene>
    <name evidence="2" type="ORF">GUJ93_ZPchr0001g31752</name>
</gene>
<evidence type="ECO:0000313" key="3">
    <source>
        <dbReference type="Proteomes" id="UP000729402"/>
    </source>
</evidence>
<reference evidence="2" key="1">
    <citation type="journal article" date="2021" name="bioRxiv">
        <title>Whole Genome Assembly and Annotation of Northern Wild Rice, Zizania palustris L., Supports a Whole Genome Duplication in the Zizania Genus.</title>
        <authorList>
            <person name="Haas M."/>
            <person name="Kono T."/>
            <person name="Macchietto M."/>
            <person name="Millas R."/>
            <person name="McGilp L."/>
            <person name="Shao M."/>
            <person name="Duquette J."/>
            <person name="Hirsch C.N."/>
            <person name="Kimball J."/>
        </authorList>
    </citation>
    <scope>NUCLEOTIDE SEQUENCE</scope>
    <source>
        <tissue evidence="2">Fresh leaf tissue</tissue>
    </source>
</reference>
<feature type="compositionally biased region" description="Basic and acidic residues" evidence="1">
    <location>
        <begin position="10"/>
        <end position="28"/>
    </location>
</feature>
<feature type="compositionally biased region" description="Basic and acidic residues" evidence="1">
    <location>
        <begin position="183"/>
        <end position="196"/>
    </location>
</feature>
<evidence type="ECO:0000313" key="2">
    <source>
        <dbReference type="EMBL" id="KAG8054289.1"/>
    </source>
</evidence>
<feature type="compositionally biased region" description="Acidic residues" evidence="1">
    <location>
        <begin position="197"/>
        <end position="206"/>
    </location>
</feature>
<evidence type="ECO:0000256" key="1">
    <source>
        <dbReference type="SAM" id="MobiDB-lite"/>
    </source>
</evidence>
<sequence length="318" mass="35800">MRLVVAAARTRTEHREWESRRRDRRRGDAAGQARRACAASRVRRTTREARRPGLHDAARHWPVHAVGPVYKIWILQVAYIKSIARLIGKPTEVDSSSLNRSGPVRIRVLCRDPWLIEGASVIFVNSTGYKVKWVPELEGQRKDKQYPDEFKLQMDEQNLVGSKKGDEFYKDEQKESSGSSLVKKTDGANKDQKAKDEDEFDVEAEDLSDEDVLSRIPACYYQPASDEGGRSRAMLIEDDLARSSAMLSEKNAFSKLVDDVEKENVKGNNMMSMASDESEKAGEIVVEQQIGLDENLNDGNKLVGDGLVVDSGEIVMWE</sequence>
<dbReference type="Proteomes" id="UP000729402">
    <property type="component" value="Unassembled WGS sequence"/>
</dbReference>